<dbReference type="RefSeq" id="WP_147049888.1">
    <property type="nucleotide sequence ID" value="NZ_BKAH01000003.1"/>
</dbReference>
<feature type="region of interest" description="Disordered" evidence="1">
    <location>
        <begin position="691"/>
        <end position="715"/>
    </location>
</feature>
<reference evidence="3 4" key="1">
    <citation type="submission" date="2019-08" db="EMBL/GenBank/DDBJ databases">
        <authorList>
            <person name="Dong K."/>
        </authorList>
    </citation>
    <scope>NUCLEOTIDE SEQUENCE [LARGE SCALE GENOMIC DNA]</scope>
    <source>
        <strain evidence="3 4">K-1</strain>
    </source>
</reference>
<proteinExistence type="predicted"/>
<name>A0A5C8I8R4_9MICO</name>
<dbReference type="Pfam" id="PF19516">
    <property type="entry name" value="DUF6049"/>
    <property type="match status" value="1"/>
</dbReference>
<dbReference type="InterPro" id="IPR046112">
    <property type="entry name" value="DUF6049"/>
</dbReference>
<sequence>MTLTSPSSGPRAARPRRATRTRLAAAVAVILALVASPLAAVAAGPPASPPLTFAMGPRGDGVVADGQSLIVSLTAGNPTDSTVAAGDVTIAIGRDALATRDSLDAWLGDERPPLPLTPIATTTIDSLAAHGARTTTIAIESASTGVDGLAPGVYPLLATYASAQGELTSASVITVPDAGAAPADIAVVVPITAGALSDGLLTADQLRELTADGGTLRDQLDAVAGTAAVLAIDPALPAAIRVLGESAPPAAVSWLDELLALPNSRFALQFGDADLASQIAAGLGRPLSPLPLTSYLDAANFTGTAASPEPSPTPGSAASLPDLEALTGIGASAGTIFWPASGTAGAETVAALGDVAPDGAASLTLVPSSVTTAAGAVPARAVAGDAQLLVYDAAVSEALQTAAATEDAVPRAAAQAAAAAYAQAAGREAPGATLLVTVDRGADRSRAALHDAIATATGLPGRSAVTLREVLAGTPATVDLQSVQPDVARVAALRAFQDDETELTAFATILADPTLITGAERAAVLQLLGNGWRGELASWGDAVADHRAQTQDTLGAVAIVRAGDKTLLGSAAPMRFSIRNDLRWPVSLVLIAAPNDARLVVQRTTPVDAEAAQNTRAEVRVEARVGSGESTIDLQLRSPSMVAIGEPVAVGVSVRAEWESVGVIVMAVLVAGLLVFGVIRTVLRMRRRRAAAPDEATADEAAPHSTDEATEDADV</sequence>
<keyword evidence="2" id="KW-0472">Membrane</keyword>
<evidence type="ECO:0000256" key="2">
    <source>
        <dbReference type="SAM" id="Phobius"/>
    </source>
</evidence>
<accession>A0A5C8I8R4</accession>
<comment type="caution">
    <text evidence="3">The sequence shown here is derived from an EMBL/GenBank/DDBJ whole genome shotgun (WGS) entry which is preliminary data.</text>
</comment>
<feature type="transmembrane region" description="Helical" evidence="2">
    <location>
        <begin position="661"/>
        <end position="679"/>
    </location>
</feature>
<keyword evidence="2" id="KW-0812">Transmembrane</keyword>
<evidence type="ECO:0000313" key="3">
    <source>
        <dbReference type="EMBL" id="TXK15080.1"/>
    </source>
</evidence>
<organism evidence="3 4">
    <name type="scientific">Microbacterium saccharophilum</name>
    <dbReference type="NCBI Taxonomy" id="1213358"/>
    <lineage>
        <taxon>Bacteria</taxon>
        <taxon>Bacillati</taxon>
        <taxon>Actinomycetota</taxon>
        <taxon>Actinomycetes</taxon>
        <taxon>Micrococcales</taxon>
        <taxon>Microbacteriaceae</taxon>
        <taxon>Microbacterium</taxon>
    </lineage>
</organism>
<dbReference type="EMBL" id="VRSX01000001">
    <property type="protein sequence ID" value="TXK15080.1"/>
    <property type="molecule type" value="Genomic_DNA"/>
</dbReference>
<dbReference type="OrthoDB" id="4985746at2"/>
<gene>
    <name evidence="3" type="ORF">FVP74_01240</name>
</gene>
<evidence type="ECO:0000313" key="4">
    <source>
        <dbReference type="Proteomes" id="UP000321949"/>
    </source>
</evidence>
<dbReference type="Proteomes" id="UP000321949">
    <property type="component" value="Unassembled WGS sequence"/>
</dbReference>
<protein>
    <submittedName>
        <fullName evidence="3">2-oxoglutarate dehydrogenase</fullName>
    </submittedName>
</protein>
<dbReference type="AlphaFoldDB" id="A0A5C8I8R4"/>
<keyword evidence="4" id="KW-1185">Reference proteome</keyword>
<evidence type="ECO:0000256" key="1">
    <source>
        <dbReference type="SAM" id="MobiDB-lite"/>
    </source>
</evidence>
<keyword evidence="2" id="KW-1133">Transmembrane helix</keyword>